<evidence type="ECO:0000259" key="1">
    <source>
        <dbReference type="PROSITE" id="PS50011"/>
    </source>
</evidence>
<organism evidence="2 3">
    <name type="scientific">Monoraphidium neglectum</name>
    <dbReference type="NCBI Taxonomy" id="145388"/>
    <lineage>
        <taxon>Eukaryota</taxon>
        <taxon>Viridiplantae</taxon>
        <taxon>Chlorophyta</taxon>
        <taxon>core chlorophytes</taxon>
        <taxon>Chlorophyceae</taxon>
        <taxon>CS clade</taxon>
        <taxon>Sphaeropleales</taxon>
        <taxon>Selenastraceae</taxon>
        <taxon>Monoraphidium</taxon>
    </lineage>
</organism>
<gene>
    <name evidence="2" type="ORF">MNEG_12581</name>
</gene>
<dbReference type="InterPro" id="IPR011009">
    <property type="entry name" value="Kinase-like_dom_sf"/>
</dbReference>
<evidence type="ECO:0000313" key="3">
    <source>
        <dbReference type="Proteomes" id="UP000054498"/>
    </source>
</evidence>
<dbReference type="KEGG" id="mng:MNEG_12581"/>
<dbReference type="Gene3D" id="1.10.510.10">
    <property type="entry name" value="Transferase(Phosphotransferase) domain 1"/>
    <property type="match status" value="1"/>
</dbReference>
<proteinExistence type="predicted"/>
<keyword evidence="3" id="KW-1185">Reference proteome</keyword>
<feature type="domain" description="Protein kinase" evidence="1">
    <location>
        <begin position="5"/>
        <end position="245"/>
    </location>
</feature>
<name>A0A0D2J680_9CHLO</name>
<dbReference type="SUPFAM" id="SSF56112">
    <property type="entry name" value="Protein kinase-like (PK-like)"/>
    <property type="match status" value="1"/>
</dbReference>
<dbReference type="PROSITE" id="PS50011">
    <property type="entry name" value="PROTEIN_KINASE_DOM"/>
    <property type="match status" value="1"/>
</dbReference>
<dbReference type="OrthoDB" id="8939032at2759"/>
<sequence>MNPQPLCNAALGAGSIGHVRITSRAHVNEVYFQGISGHITIPSDQPPIAGRPGTCAVYRGTSECVGPGDGVEQAYPVAVKVDRCPWRLERVLAYMHHMGDICPALASSPWLMTVLRTEFHYSREGLRLLQVQPLGERSLRELMAGYQQGPLLPDLRRPVKEPRSFVDASRTAAHPDTSYDTYLLRHAGGGMPWREARLIGLQLLQGIADLERIGVVHTDIKPDNVVMLNGRVCRAGFEEQERSEF</sequence>
<protein>
    <recommendedName>
        <fullName evidence="1">Protein kinase domain-containing protein</fullName>
    </recommendedName>
</protein>
<reference evidence="2 3" key="1">
    <citation type="journal article" date="2013" name="BMC Genomics">
        <title>Reconstruction of the lipid metabolism for the microalga Monoraphidium neglectum from its genome sequence reveals characteristics suitable for biofuel production.</title>
        <authorList>
            <person name="Bogen C."/>
            <person name="Al-Dilaimi A."/>
            <person name="Albersmeier A."/>
            <person name="Wichmann J."/>
            <person name="Grundmann M."/>
            <person name="Rupp O."/>
            <person name="Lauersen K.J."/>
            <person name="Blifernez-Klassen O."/>
            <person name="Kalinowski J."/>
            <person name="Goesmann A."/>
            <person name="Mussgnug J.H."/>
            <person name="Kruse O."/>
        </authorList>
    </citation>
    <scope>NUCLEOTIDE SEQUENCE [LARGE SCALE GENOMIC DNA]</scope>
    <source>
        <strain evidence="2 3">SAG 48.87</strain>
    </source>
</reference>
<dbReference type="GeneID" id="25729958"/>
<dbReference type="GO" id="GO:0004672">
    <property type="term" value="F:protein kinase activity"/>
    <property type="evidence" value="ECO:0007669"/>
    <property type="project" value="InterPro"/>
</dbReference>
<evidence type="ECO:0000313" key="2">
    <source>
        <dbReference type="EMBL" id="KIY95382.1"/>
    </source>
</evidence>
<dbReference type="InterPro" id="IPR008271">
    <property type="entry name" value="Ser/Thr_kinase_AS"/>
</dbReference>
<dbReference type="AlphaFoldDB" id="A0A0D2J680"/>
<dbReference type="RefSeq" id="XP_013894402.1">
    <property type="nucleotide sequence ID" value="XM_014038948.1"/>
</dbReference>
<dbReference type="GO" id="GO:0005524">
    <property type="term" value="F:ATP binding"/>
    <property type="evidence" value="ECO:0007669"/>
    <property type="project" value="InterPro"/>
</dbReference>
<dbReference type="PROSITE" id="PS00108">
    <property type="entry name" value="PROTEIN_KINASE_ST"/>
    <property type="match status" value="1"/>
</dbReference>
<dbReference type="Proteomes" id="UP000054498">
    <property type="component" value="Unassembled WGS sequence"/>
</dbReference>
<accession>A0A0D2J680</accession>
<dbReference type="EMBL" id="KK103536">
    <property type="protein sequence ID" value="KIY95382.1"/>
    <property type="molecule type" value="Genomic_DNA"/>
</dbReference>
<dbReference type="InterPro" id="IPR000719">
    <property type="entry name" value="Prot_kinase_dom"/>
</dbReference>